<feature type="binding site" evidence="5">
    <location>
        <position position="168"/>
    </location>
    <ligand>
        <name>Fe cation</name>
        <dbReference type="ChEBI" id="CHEBI:24875"/>
        <note>catalytic</note>
    </ligand>
</feature>
<organism evidence="7 8">
    <name type="scientific">Actinomadura barringtoniae</name>
    <dbReference type="NCBI Taxonomy" id="1427535"/>
    <lineage>
        <taxon>Bacteria</taxon>
        <taxon>Bacillati</taxon>
        <taxon>Actinomycetota</taxon>
        <taxon>Actinomycetes</taxon>
        <taxon>Streptosporangiales</taxon>
        <taxon>Thermomonosporaceae</taxon>
        <taxon>Actinomadura</taxon>
    </lineage>
</organism>
<dbReference type="AlphaFoldDB" id="A0A939TGU2"/>
<dbReference type="EMBL" id="JAGEOJ010000042">
    <property type="protein sequence ID" value="MBO2455770.1"/>
    <property type="molecule type" value="Genomic_DNA"/>
</dbReference>
<feature type="binding site" evidence="5">
    <location>
        <position position="497"/>
    </location>
    <ligand>
        <name>Fe cation</name>
        <dbReference type="ChEBI" id="CHEBI:24875"/>
        <note>catalytic</note>
    </ligand>
</feature>
<accession>A0A939TGU2</accession>
<evidence type="ECO:0000313" key="8">
    <source>
        <dbReference type="Proteomes" id="UP000669179"/>
    </source>
</evidence>
<gene>
    <name evidence="7" type="ORF">J4573_52450</name>
</gene>
<sequence length="506" mass="55485">MVLTAAPGRHWAPIQGEFDLAVTEITGRLPAGLTGTLYRNGSGRWDIGSTAVDCLFDTDGMISAFALDGQGVRFRNRFVRTKQYVRGERAGRMTTRGLGQQRPGGVAANALRGPANTANTSVLVHNQRLLALWEAGRPYVLDLDSLETLGQTNLGGTLKGLLGAYSAHYVQDPHTGSVVNFGFDPYLPRLDLRWVREAATPAERLRRMREQVGEARPRVRLRLYETDRAGTTRYLRSVPLPAMCYIHDMALTRNYAIFAATPWRIDPLPIAAGTSPMLDAMHFVRNAPSYFLLAPRAVGPVRVVETDPFFMVHFANAFEVAGASGDEVVVDLPRYAPETFHTAMAFFADPRSAPAAGGTLTRYRIGATGKVTTEQISDALCEAPQFDQRRSTKDYRWSYSIARTDGVSAPLGPGFGIARFDHRTGAADTYITADDGLIEPVFVPRSPDAAEDDGWILTVGYSASEHRSRLMVFDAAHLPDGPVAEAWLPFHVPISFHGTFTERVAT</sequence>
<evidence type="ECO:0000256" key="6">
    <source>
        <dbReference type="RuleBase" id="RU364048"/>
    </source>
</evidence>
<comment type="cofactor">
    <cofactor evidence="5 6">
        <name>Fe(2+)</name>
        <dbReference type="ChEBI" id="CHEBI:29033"/>
    </cofactor>
    <text evidence="5 6">Binds 1 Fe(2+) ion per subunit.</text>
</comment>
<keyword evidence="4 5" id="KW-0408">Iron</keyword>
<proteinExistence type="inferred from homology"/>
<name>A0A939TGU2_9ACTN</name>
<keyword evidence="3 6" id="KW-0560">Oxidoreductase</keyword>
<dbReference type="GO" id="GO:0010436">
    <property type="term" value="F:carotenoid dioxygenase activity"/>
    <property type="evidence" value="ECO:0007669"/>
    <property type="project" value="TreeGrafter"/>
</dbReference>
<dbReference type="GO" id="GO:0046872">
    <property type="term" value="F:metal ion binding"/>
    <property type="evidence" value="ECO:0007669"/>
    <property type="project" value="UniProtKB-KW"/>
</dbReference>
<feature type="binding site" evidence="5">
    <location>
        <position position="247"/>
    </location>
    <ligand>
        <name>Fe cation</name>
        <dbReference type="ChEBI" id="CHEBI:24875"/>
        <note>catalytic</note>
    </ligand>
</feature>
<comment type="similarity">
    <text evidence="1 6">Belongs to the carotenoid oxygenase family.</text>
</comment>
<dbReference type="PANTHER" id="PTHR10543:SF89">
    <property type="entry name" value="CAROTENOID 9,10(9',10')-CLEAVAGE DIOXYGENASE 1"/>
    <property type="match status" value="1"/>
</dbReference>
<dbReference type="Pfam" id="PF03055">
    <property type="entry name" value="RPE65"/>
    <property type="match status" value="1"/>
</dbReference>
<evidence type="ECO:0000256" key="5">
    <source>
        <dbReference type="PIRSR" id="PIRSR604294-1"/>
    </source>
</evidence>
<dbReference type="PANTHER" id="PTHR10543">
    <property type="entry name" value="BETA-CAROTENE DIOXYGENASE"/>
    <property type="match status" value="1"/>
</dbReference>
<feature type="binding site" evidence="5">
    <location>
        <position position="313"/>
    </location>
    <ligand>
        <name>Fe cation</name>
        <dbReference type="ChEBI" id="CHEBI:24875"/>
        <note>catalytic</note>
    </ligand>
</feature>
<evidence type="ECO:0000256" key="2">
    <source>
        <dbReference type="ARBA" id="ARBA00022723"/>
    </source>
</evidence>
<evidence type="ECO:0000313" key="7">
    <source>
        <dbReference type="EMBL" id="MBO2455770.1"/>
    </source>
</evidence>
<dbReference type="Proteomes" id="UP000669179">
    <property type="component" value="Unassembled WGS sequence"/>
</dbReference>
<protein>
    <recommendedName>
        <fullName evidence="6">Dioxygenase</fullName>
        <ecNumber evidence="6">1.13.11.-</ecNumber>
    </recommendedName>
</protein>
<dbReference type="RefSeq" id="WP_208264012.1">
    <property type="nucleotide sequence ID" value="NZ_JAGEOJ010000042.1"/>
</dbReference>
<dbReference type="GO" id="GO:0016121">
    <property type="term" value="P:carotene catabolic process"/>
    <property type="evidence" value="ECO:0007669"/>
    <property type="project" value="TreeGrafter"/>
</dbReference>
<evidence type="ECO:0000256" key="1">
    <source>
        <dbReference type="ARBA" id="ARBA00006787"/>
    </source>
</evidence>
<evidence type="ECO:0000256" key="4">
    <source>
        <dbReference type="ARBA" id="ARBA00023004"/>
    </source>
</evidence>
<evidence type="ECO:0000256" key="3">
    <source>
        <dbReference type="ARBA" id="ARBA00023002"/>
    </source>
</evidence>
<dbReference type="InterPro" id="IPR004294">
    <property type="entry name" value="Carotenoid_Oase"/>
</dbReference>
<keyword evidence="8" id="KW-1185">Reference proteome</keyword>
<reference evidence="7" key="1">
    <citation type="submission" date="2021-03" db="EMBL/GenBank/DDBJ databases">
        <authorList>
            <person name="Kanchanasin P."/>
            <person name="Saeng-In P."/>
            <person name="Phongsopitanun W."/>
            <person name="Yuki M."/>
            <person name="Kudo T."/>
            <person name="Ohkuma M."/>
            <person name="Tanasupawat S."/>
        </authorList>
    </citation>
    <scope>NUCLEOTIDE SEQUENCE</scope>
    <source>
        <strain evidence="7">GKU 128</strain>
    </source>
</reference>
<dbReference type="EC" id="1.13.11.-" evidence="6"/>
<comment type="caution">
    <text evidence="7">The sequence shown here is derived from an EMBL/GenBank/DDBJ whole genome shotgun (WGS) entry which is preliminary data.</text>
</comment>
<keyword evidence="2 5" id="KW-0479">Metal-binding</keyword>
<keyword evidence="6" id="KW-0223">Dioxygenase</keyword>